<name>A0A4Y2UYR5_ARAVE</name>
<gene>
    <name evidence="2" type="ORF">AVEN_183717_1</name>
</gene>
<dbReference type="AlphaFoldDB" id="A0A4Y2UYR5"/>
<accession>A0A4Y2UYR5</accession>
<evidence type="ECO:0000313" key="3">
    <source>
        <dbReference type="Proteomes" id="UP000499080"/>
    </source>
</evidence>
<evidence type="ECO:0000313" key="2">
    <source>
        <dbReference type="EMBL" id="GBO18139.1"/>
    </source>
</evidence>
<comment type="caution">
    <text evidence="2">The sequence shown here is derived from an EMBL/GenBank/DDBJ whole genome shotgun (WGS) entry which is preliminary data.</text>
</comment>
<feature type="compositionally biased region" description="Basic and acidic residues" evidence="1">
    <location>
        <begin position="10"/>
        <end position="22"/>
    </location>
</feature>
<sequence>MSRSRTNGSKRTDNLSERPDPGRHFLNKSFVRELLCGPSKECVDPRNAVWTLLYSFANYCVDPIILVRELLCGPYYTRSRTTGWTCYTHSRTVRNLLFRHLREKKAFQRQP</sequence>
<reference evidence="2 3" key="1">
    <citation type="journal article" date="2019" name="Sci. Rep.">
        <title>Orb-weaving spider Araneus ventricosus genome elucidates the spidroin gene catalogue.</title>
        <authorList>
            <person name="Kono N."/>
            <person name="Nakamura H."/>
            <person name="Ohtoshi R."/>
            <person name="Moran D.A.P."/>
            <person name="Shinohara A."/>
            <person name="Yoshida Y."/>
            <person name="Fujiwara M."/>
            <person name="Mori M."/>
            <person name="Tomita M."/>
            <person name="Arakawa K."/>
        </authorList>
    </citation>
    <scope>NUCLEOTIDE SEQUENCE [LARGE SCALE GENOMIC DNA]</scope>
</reference>
<protein>
    <submittedName>
        <fullName evidence="2">Uncharacterized protein</fullName>
    </submittedName>
</protein>
<evidence type="ECO:0000256" key="1">
    <source>
        <dbReference type="SAM" id="MobiDB-lite"/>
    </source>
</evidence>
<feature type="region of interest" description="Disordered" evidence="1">
    <location>
        <begin position="1"/>
        <end position="22"/>
    </location>
</feature>
<proteinExistence type="predicted"/>
<dbReference type="EMBL" id="BGPR01041786">
    <property type="protein sequence ID" value="GBO18139.1"/>
    <property type="molecule type" value="Genomic_DNA"/>
</dbReference>
<keyword evidence="3" id="KW-1185">Reference proteome</keyword>
<dbReference type="Proteomes" id="UP000499080">
    <property type="component" value="Unassembled WGS sequence"/>
</dbReference>
<organism evidence="2 3">
    <name type="scientific">Araneus ventricosus</name>
    <name type="common">Orbweaver spider</name>
    <name type="synonym">Epeira ventricosa</name>
    <dbReference type="NCBI Taxonomy" id="182803"/>
    <lineage>
        <taxon>Eukaryota</taxon>
        <taxon>Metazoa</taxon>
        <taxon>Ecdysozoa</taxon>
        <taxon>Arthropoda</taxon>
        <taxon>Chelicerata</taxon>
        <taxon>Arachnida</taxon>
        <taxon>Araneae</taxon>
        <taxon>Araneomorphae</taxon>
        <taxon>Entelegynae</taxon>
        <taxon>Araneoidea</taxon>
        <taxon>Araneidae</taxon>
        <taxon>Araneus</taxon>
    </lineage>
</organism>